<sequence length="155" mass="17132">MNFRLVPMDKSHLQAIADIERACFSAPWSASMLEEELYNDTASYIVAEGEDGTVLGYAGLRAVLDEGYIDNVAVAKAFRRLGVADALISAFCRFGRAKLAFLTLEVRASNEGAIALYIKHGFTEAGRRKAYYQNPVEDAILMTLEFPREGSEDPE</sequence>
<keyword evidence="2" id="KW-0808">Transferase</keyword>
<dbReference type="NCBIfam" id="TIGR01575">
    <property type="entry name" value="rimI"/>
    <property type="match status" value="1"/>
</dbReference>
<gene>
    <name evidence="2" type="primary">rimI_8</name>
    <name evidence="2" type="ORF">SDC9_47563</name>
</gene>
<protein>
    <submittedName>
        <fullName evidence="2">Ribosomal-protein-alanine acetyltransferase</fullName>
        <ecNumber evidence="2">2.3.1.267</ecNumber>
    </submittedName>
</protein>
<dbReference type="EMBL" id="VSSQ01000788">
    <property type="protein sequence ID" value="MPM01323.1"/>
    <property type="molecule type" value="Genomic_DNA"/>
</dbReference>
<keyword evidence="2" id="KW-0012">Acyltransferase</keyword>
<dbReference type="PROSITE" id="PS51186">
    <property type="entry name" value="GNAT"/>
    <property type="match status" value="1"/>
</dbReference>
<dbReference type="InterPro" id="IPR006464">
    <property type="entry name" value="AcTrfase_RimI/Ard1"/>
</dbReference>
<dbReference type="InterPro" id="IPR000182">
    <property type="entry name" value="GNAT_dom"/>
</dbReference>
<dbReference type="InterPro" id="IPR016181">
    <property type="entry name" value="Acyl_CoA_acyltransferase"/>
</dbReference>
<name>A0A644WFN0_9ZZZZ</name>
<dbReference type="PANTHER" id="PTHR43072">
    <property type="entry name" value="N-ACETYLTRANSFERASE"/>
    <property type="match status" value="1"/>
</dbReference>
<evidence type="ECO:0000259" key="1">
    <source>
        <dbReference type="PROSITE" id="PS51186"/>
    </source>
</evidence>
<comment type="caution">
    <text evidence="2">The sequence shown here is derived from an EMBL/GenBank/DDBJ whole genome shotgun (WGS) entry which is preliminary data.</text>
</comment>
<organism evidence="2">
    <name type="scientific">bioreactor metagenome</name>
    <dbReference type="NCBI Taxonomy" id="1076179"/>
    <lineage>
        <taxon>unclassified sequences</taxon>
        <taxon>metagenomes</taxon>
        <taxon>ecological metagenomes</taxon>
    </lineage>
</organism>
<proteinExistence type="predicted"/>
<dbReference type="AlphaFoldDB" id="A0A644WFN0"/>
<dbReference type="PANTHER" id="PTHR43072:SF52">
    <property type="entry name" value="GCN5-RELATED N-ACETYLTRANSFERASE"/>
    <property type="match status" value="1"/>
</dbReference>
<evidence type="ECO:0000313" key="2">
    <source>
        <dbReference type="EMBL" id="MPM01323.1"/>
    </source>
</evidence>
<accession>A0A644WFN0</accession>
<dbReference type="GO" id="GO:0008999">
    <property type="term" value="F:protein-N-terminal-alanine acetyltransferase activity"/>
    <property type="evidence" value="ECO:0007669"/>
    <property type="project" value="UniProtKB-EC"/>
</dbReference>
<dbReference type="SUPFAM" id="SSF55729">
    <property type="entry name" value="Acyl-CoA N-acyltransferases (Nat)"/>
    <property type="match status" value="1"/>
</dbReference>
<dbReference type="Pfam" id="PF00583">
    <property type="entry name" value="Acetyltransf_1"/>
    <property type="match status" value="1"/>
</dbReference>
<reference evidence="2" key="1">
    <citation type="submission" date="2019-08" db="EMBL/GenBank/DDBJ databases">
        <authorList>
            <person name="Kucharzyk K."/>
            <person name="Murdoch R.W."/>
            <person name="Higgins S."/>
            <person name="Loffler F."/>
        </authorList>
    </citation>
    <scope>NUCLEOTIDE SEQUENCE</scope>
</reference>
<dbReference type="Gene3D" id="3.40.630.30">
    <property type="match status" value="1"/>
</dbReference>
<feature type="domain" description="N-acetyltransferase" evidence="1">
    <location>
        <begin position="1"/>
        <end position="147"/>
    </location>
</feature>
<dbReference type="CDD" id="cd04301">
    <property type="entry name" value="NAT_SF"/>
    <property type="match status" value="1"/>
</dbReference>
<dbReference type="EC" id="2.3.1.267" evidence="2"/>